<organism evidence="1 2">
    <name type="scientific">Araneus ventricosus</name>
    <name type="common">Orbweaver spider</name>
    <name type="synonym">Epeira ventricosa</name>
    <dbReference type="NCBI Taxonomy" id="182803"/>
    <lineage>
        <taxon>Eukaryota</taxon>
        <taxon>Metazoa</taxon>
        <taxon>Ecdysozoa</taxon>
        <taxon>Arthropoda</taxon>
        <taxon>Chelicerata</taxon>
        <taxon>Arachnida</taxon>
        <taxon>Araneae</taxon>
        <taxon>Araneomorphae</taxon>
        <taxon>Entelegynae</taxon>
        <taxon>Araneoidea</taxon>
        <taxon>Araneidae</taxon>
        <taxon>Araneus</taxon>
    </lineage>
</organism>
<accession>A0A4Y2QD31</accession>
<evidence type="ECO:0008006" key="3">
    <source>
        <dbReference type="Google" id="ProtNLM"/>
    </source>
</evidence>
<evidence type="ECO:0000313" key="1">
    <source>
        <dbReference type="EMBL" id="GBN61469.1"/>
    </source>
</evidence>
<sequence>MSGKSKNAFEVIWRIENIKSWLQARDDTLYSPQFLAEPLTNTHWKLRLSTNWHLEEKYISLTLQRDVEDDGPELIPLNYELSFLAHDGSPFKSKSCAMKFGSKTVSHELNVKQVEILEEKKEDYLPEGVLTVRCKLYKAWSTVWKGGECFIRSAVGTKCITLKSSIDNFRSLDVPTNLILKFMSPSTEITV</sequence>
<gene>
    <name evidence="1" type="ORF">AVEN_270280_1</name>
</gene>
<dbReference type="EMBL" id="BGPR01013628">
    <property type="protein sequence ID" value="GBN61469.1"/>
    <property type="molecule type" value="Genomic_DNA"/>
</dbReference>
<evidence type="ECO:0000313" key="2">
    <source>
        <dbReference type="Proteomes" id="UP000499080"/>
    </source>
</evidence>
<dbReference type="OrthoDB" id="6435602at2759"/>
<reference evidence="1 2" key="1">
    <citation type="journal article" date="2019" name="Sci. Rep.">
        <title>Orb-weaving spider Araneus ventricosus genome elucidates the spidroin gene catalogue.</title>
        <authorList>
            <person name="Kono N."/>
            <person name="Nakamura H."/>
            <person name="Ohtoshi R."/>
            <person name="Moran D.A.P."/>
            <person name="Shinohara A."/>
            <person name="Yoshida Y."/>
            <person name="Fujiwara M."/>
            <person name="Mori M."/>
            <person name="Tomita M."/>
            <person name="Arakawa K."/>
        </authorList>
    </citation>
    <scope>NUCLEOTIDE SEQUENCE [LARGE SCALE GENOMIC DNA]</scope>
</reference>
<keyword evidence="2" id="KW-1185">Reference proteome</keyword>
<protein>
    <recommendedName>
        <fullName evidence="3">MATH domain-containing protein</fullName>
    </recommendedName>
</protein>
<dbReference type="Gene3D" id="2.60.210.10">
    <property type="entry name" value="Apoptosis, Tumor Necrosis Factor Receptor Associated Protein 2, Chain A"/>
    <property type="match status" value="1"/>
</dbReference>
<proteinExistence type="predicted"/>
<dbReference type="AlphaFoldDB" id="A0A4Y2QD31"/>
<dbReference type="Proteomes" id="UP000499080">
    <property type="component" value="Unassembled WGS sequence"/>
</dbReference>
<name>A0A4Y2QD31_ARAVE</name>
<comment type="caution">
    <text evidence="1">The sequence shown here is derived from an EMBL/GenBank/DDBJ whole genome shotgun (WGS) entry which is preliminary data.</text>
</comment>
<dbReference type="SUPFAM" id="SSF49599">
    <property type="entry name" value="TRAF domain-like"/>
    <property type="match status" value="1"/>
</dbReference>
<dbReference type="InterPro" id="IPR008974">
    <property type="entry name" value="TRAF-like"/>
</dbReference>